<evidence type="ECO:0000256" key="1">
    <source>
        <dbReference type="ARBA" id="ARBA00022490"/>
    </source>
</evidence>
<sequence length="249" mass="26749">MEHTELELANIGRWVDVSAVRTDVTHDEVDLLIGIVKAYHCICASPMPYMTDYVIRELKHTPDTVVTGVVGFPSGADTVLMKVHTAREMLELGCRELDMVINVGALKSGDTKRVVHDIQAVVDAAEGIPVKAILEIAYLTDDEIRRGSELVVSAGAAFVKTGTGWGPKPTTVETIKLIRSTVGDAAQIKAAGGIRDLETLLAMRSAGCDRFGIGVRSALTILEDAYTRAGLTIPEVDGVSSHGAVYDRY</sequence>
<dbReference type="PIRSF" id="PIRSF001357">
    <property type="entry name" value="DeoC"/>
    <property type="match status" value="1"/>
</dbReference>
<dbReference type="EMBL" id="JAVDQH010000017">
    <property type="protein sequence ID" value="MDR6245714.1"/>
    <property type="molecule type" value="Genomic_DNA"/>
</dbReference>
<name>A0ABU1J2H3_9BACL</name>
<evidence type="ECO:0000313" key="4">
    <source>
        <dbReference type="EMBL" id="MDR6245714.1"/>
    </source>
</evidence>
<reference evidence="4 5" key="1">
    <citation type="submission" date="2023-07" db="EMBL/GenBank/DDBJ databases">
        <title>Genomic Encyclopedia of Type Strains, Phase IV (KMG-IV): sequencing the most valuable type-strain genomes for metagenomic binning, comparative biology and taxonomic classification.</title>
        <authorList>
            <person name="Goeker M."/>
        </authorList>
    </citation>
    <scope>NUCLEOTIDE SEQUENCE [LARGE SCALE GENOMIC DNA]</scope>
    <source>
        <strain evidence="4 5">DSM 22170</strain>
    </source>
</reference>
<dbReference type="Gene3D" id="3.20.20.70">
    <property type="entry name" value="Aldolase class I"/>
    <property type="match status" value="1"/>
</dbReference>
<dbReference type="NCBIfam" id="TIGR00126">
    <property type="entry name" value="deoC"/>
    <property type="match status" value="1"/>
</dbReference>
<keyword evidence="1" id="KW-0963">Cytoplasm</keyword>
<keyword evidence="4" id="KW-0456">Lyase</keyword>
<dbReference type="PANTHER" id="PTHR10889:SF1">
    <property type="entry name" value="DEOXYRIBOSE-PHOSPHATE ALDOLASE"/>
    <property type="match status" value="1"/>
</dbReference>
<dbReference type="Proteomes" id="UP001185028">
    <property type="component" value="Unassembled WGS sequence"/>
</dbReference>
<comment type="caution">
    <text evidence="4">The sequence shown here is derived from an EMBL/GenBank/DDBJ whole genome shotgun (WGS) entry which is preliminary data.</text>
</comment>
<dbReference type="InterPro" id="IPR013785">
    <property type="entry name" value="Aldolase_TIM"/>
</dbReference>
<dbReference type="RefSeq" id="WP_188776413.1">
    <property type="nucleotide sequence ID" value="NZ_BMMB01000006.1"/>
</dbReference>
<keyword evidence="2" id="KW-0704">Schiff base</keyword>
<organism evidence="4 5">
    <name type="scientific">Paenibacillus hunanensis</name>
    <dbReference type="NCBI Taxonomy" id="539262"/>
    <lineage>
        <taxon>Bacteria</taxon>
        <taxon>Bacillati</taxon>
        <taxon>Bacillota</taxon>
        <taxon>Bacilli</taxon>
        <taxon>Bacillales</taxon>
        <taxon>Paenibacillaceae</taxon>
        <taxon>Paenibacillus</taxon>
    </lineage>
</organism>
<dbReference type="InterPro" id="IPR002915">
    <property type="entry name" value="DeoC/FbaB/LacD_aldolase"/>
</dbReference>
<dbReference type="PANTHER" id="PTHR10889">
    <property type="entry name" value="DEOXYRIBOSE-PHOSPHATE ALDOLASE"/>
    <property type="match status" value="1"/>
</dbReference>
<evidence type="ECO:0000313" key="5">
    <source>
        <dbReference type="Proteomes" id="UP001185028"/>
    </source>
</evidence>
<evidence type="ECO:0000256" key="3">
    <source>
        <dbReference type="NCBIfam" id="TIGR00126"/>
    </source>
</evidence>
<dbReference type="Pfam" id="PF01791">
    <property type="entry name" value="DeoC"/>
    <property type="match status" value="1"/>
</dbReference>
<gene>
    <name evidence="4" type="ORF">JOC58_003627</name>
</gene>
<dbReference type="InterPro" id="IPR011343">
    <property type="entry name" value="DeoC"/>
</dbReference>
<keyword evidence="5" id="KW-1185">Reference proteome</keyword>
<dbReference type="SMART" id="SM01133">
    <property type="entry name" value="DeoC"/>
    <property type="match status" value="1"/>
</dbReference>
<accession>A0ABU1J2H3</accession>
<protein>
    <recommendedName>
        <fullName evidence="3">Deoxyribose-phosphate aldolase</fullName>
        <ecNumber evidence="3">4.1.2.4</ecNumber>
    </recommendedName>
</protein>
<dbReference type="CDD" id="cd00959">
    <property type="entry name" value="DeoC"/>
    <property type="match status" value="1"/>
</dbReference>
<proteinExistence type="predicted"/>
<dbReference type="GO" id="GO:0004139">
    <property type="term" value="F:deoxyribose-phosphate aldolase activity"/>
    <property type="evidence" value="ECO:0007669"/>
    <property type="project" value="UniProtKB-EC"/>
</dbReference>
<dbReference type="SUPFAM" id="SSF51569">
    <property type="entry name" value="Aldolase"/>
    <property type="match status" value="1"/>
</dbReference>
<evidence type="ECO:0000256" key="2">
    <source>
        <dbReference type="ARBA" id="ARBA00023270"/>
    </source>
</evidence>
<dbReference type="EC" id="4.1.2.4" evidence="3"/>